<accession>A0ACB8CK95</accession>
<sequence length="350" mass="38140">MVACGKCPELLKLMLSERPPSSSDRGCRSRRPSQPVVTPQRRRSSAATATGGPLPDWEGGGDTFHEDCLVCETCGLRLAGSSWQAAHRFQNKIYCGLHYADVTGLSSGEEFLAKLREYKRQSLGCAEARRKSSTTLTFPVPVQACPGTPCEQYPHCIKSTPGYWIECAGPKKESDALLDPVDGADSCGLPSNVSGGLELVSRDEDTYERHFYGKEHWNYFTNDEALGPVIMSLRQENINNRDQFSPHTKLLVIASVITNVVATAVIRWQTLGDSLQQRGENGRWLKSGVSRSCRVAGGLLSIRETTPHHPSASASVAGEAANKCIAHLESLAVRSRRSVPLQAVLYPSSP</sequence>
<protein>
    <submittedName>
        <fullName evidence="1">Uncharacterized protein</fullName>
    </submittedName>
</protein>
<name>A0ACB8CK95_DERSI</name>
<evidence type="ECO:0000313" key="1">
    <source>
        <dbReference type="EMBL" id="KAH7945255.1"/>
    </source>
</evidence>
<keyword evidence="2" id="KW-1185">Reference proteome</keyword>
<dbReference type="Proteomes" id="UP000821865">
    <property type="component" value="Chromosome 6"/>
</dbReference>
<proteinExistence type="predicted"/>
<evidence type="ECO:0000313" key="2">
    <source>
        <dbReference type="Proteomes" id="UP000821865"/>
    </source>
</evidence>
<comment type="caution">
    <text evidence="1">The sequence shown here is derived from an EMBL/GenBank/DDBJ whole genome shotgun (WGS) entry which is preliminary data.</text>
</comment>
<gene>
    <name evidence="1" type="ORF">HPB49_008668</name>
</gene>
<reference evidence="1" key="1">
    <citation type="submission" date="2020-05" db="EMBL/GenBank/DDBJ databases">
        <title>Large-scale comparative analyses of tick genomes elucidate their genetic diversity and vector capacities.</title>
        <authorList>
            <person name="Jia N."/>
            <person name="Wang J."/>
            <person name="Shi W."/>
            <person name="Du L."/>
            <person name="Sun Y."/>
            <person name="Zhan W."/>
            <person name="Jiang J."/>
            <person name="Wang Q."/>
            <person name="Zhang B."/>
            <person name="Ji P."/>
            <person name="Sakyi L.B."/>
            <person name="Cui X."/>
            <person name="Yuan T."/>
            <person name="Jiang B."/>
            <person name="Yang W."/>
            <person name="Lam T.T.-Y."/>
            <person name="Chang Q."/>
            <person name="Ding S."/>
            <person name="Wang X."/>
            <person name="Zhu J."/>
            <person name="Ruan X."/>
            <person name="Zhao L."/>
            <person name="Wei J."/>
            <person name="Que T."/>
            <person name="Du C."/>
            <person name="Cheng J."/>
            <person name="Dai P."/>
            <person name="Han X."/>
            <person name="Huang E."/>
            <person name="Gao Y."/>
            <person name="Liu J."/>
            <person name="Shao H."/>
            <person name="Ye R."/>
            <person name="Li L."/>
            <person name="Wei W."/>
            <person name="Wang X."/>
            <person name="Wang C."/>
            <person name="Yang T."/>
            <person name="Huo Q."/>
            <person name="Li W."/>
            <person name="Guo W."/>
            <person name="Chen H."/>
            <person name="Zhou L."/>
            <person name="Ni X."/>
            <person name="Tian J."/>
            <person name="Zhou Y."/>
            <person name="Sheng Y."/>
            <person name="Liu T."/>
            <person name="Pan Y."/>
            <person name="Xia L."/>
            <person name="Li J."/>
            <person name="Zhao F."/>
            <person name="Cao W."/>
        </authorList>
    </citation>
    <scope>NUCLEOTIDE SEQUENCE</scope>
    <source>
        <strain evidence="1">Dsil-2018</strain>
    </source>
</reference>
<dbReference type="EMBL" id="CM023475">
    <property type="protein sequence ID" value="KAH7945255.1"/>
    <property type="molecule type" value="Genomic_DNA"/>
</dbReference>
<organism evidence="1 2">
    <name type="scientific">Dermacentor silvarum</name>
    <name type="common">Tick</name>
    <dbReference type="NCBI Taxonomy" id="543639"/>
    <lineage>
        <taxon>Eukaryota</taxon>
        <taxon>Metazoa</taxon>
        <taxon>Ecdysozoa</taxon>
        <taxon>Arthropoda</taxon>
        <taxon>Chelicerata</taxon>
        <taxon>Arachnida</taxon>
        <taxon>Acari</taxon>
        <taxon>Parasitiformes</taxon>
        <taxon>Ixodida</taxon>
        <taxon>Ixodoidea</taxon>
        <taxon>Ixodidae</taxon>
        <taxon>Rhipicephalinae</taxon>
        <taxon>Dermacentor</taxon>
    </lineage>
</organism>